<feature type="compositionally biased region" description="Basic residues" evidence="2">
    <location>
        <begin position="32"/>
        <end position="41"/>
    </location>
</feature>
<keyword evidence="3" id="KW-0472">Membrane</keyword>
<keyword evidence="6" id="KW-1185">Reference proteome</keyword>
<feature type="compositionally biased region" description="Basic and acidic residues" evidence="2">
    <location>
        <begin position="56"/>
        <end position="65"/>
    </location>
</feature>
<evidence type="ECO:0000259" key="4">
    <source>
        <dbReference type="SMART" id="SM00906"/>
    </source>
</evidence>
<feature type="transmembrane region" description="Helical" evidence="3">
    <location>
        <begin position="489"/>
        <end position="511"/>
    </location>
</feature>
<gene>
    <name evidence="5" type="ORF">N7505_000186</name>
</gene>
<dbReference type="SMART" id="SM00906">
    <property type="entry name" value="Fungal_trans"/>
    <property type="match status" value="1"/>
</dbReference>
<evidence type="ECO:0000256" key="2">
    <source>
        <dbReference type="SAM" id="MobiDB-lite"/>
    </source>
</evidence>
<evidence type="ECO:0000313" key="6">
    <source>
        <dbReference type="Proteomes" id="UP001220256"/>
    </source>
</evidence>
<comment type="caution">
    <text evidence="5">The sequence shown here is derived from an EMBL/GenBank/DDBJ whole genome shotgun (WGS) entry which is preliminary data.</text>
</comment>
<feature type="compositionally biased region" description="Polar residues" evidence="2">
    <location>
        <begin position="44"/>
        <end position="54"/>
    </location>
</feature>
<proteinExistence type="predicted"/>
<evidence type="ECO:0000256" key="3">
    <source>
        <dbReference type="SAM" id="Phobius"/>
    </source>
</evidence>
<dbReference type="InterPro" id="IPR007219">
    <property type="entry name" value="XnlR_reg_dom"/>
</dbReference>
<protein>
    <recommendedName>
        <fullName evidence="4">Xylanolytic transcriptional activator regulatory domain-containing protein</fullName>
    </recommendedName>
</protein>
<dbReference type="EMBL" id="JAPVEB010000001">
    <property type="protein sequence ID" value="KAJ5282206.1"/>
    <property type="molecule type" value="Genomic_DNA"/>
</dbReference>
<dbReference type="Proteomes" id="UP001220256">
    <property type="component" value="Unassembled WGS sequence"/>
</dbReference>
<name>A0ABQ8WTG0_PENCH</name>
<dbReference type="CDD" id="cd12148">
    <property type="entry name" value="fungal_TF_MHR"/>
    <property type="match status" value="1"/>
</dbReference>
<dbReference type="PANTHER" id="PTHR46910:SF1">
    <property type="entry name" value="MISCELLANEOUS ZN(II)2CYS6 TRANSCRIPTION FACTOR (EUROFUNG)-RELATED"/>
    <property type="match status" value="1"/>
</dbReference>
<keyword evidence="1" id="KW-0539">Nucleus</keyword>
<keyword evidence="3" id="KW-0812">Transmembrane</keyword>
<dbReference type="InterPro" id="IPR050987">
    <property type="entry name" value="AtrR-like"/>
</dbReference>
<organism evidence="5 6">
    <name type="scientific">Penicillium chrysogenum</name>
    <name type="common">Penicillium notatum</name>
    <dbReference type="NCBI Taxonomy" id="5076"/>
    <lineage>
        <taxon>Eukaryota</taxon>
        <taxon>Fungi</taxon>
        <taxon>Dikarya</taxon>
        <taxon>Ascomycota</taxon>
        <taxon>Pezizomycotina</taxon>
        <taxon>Eurotiomycetes</taxon>
        <taxon>Eurotiomycetidae</taxon>
        <taxon>Eurotiales</taxon>
        <taxon>Aspergillaceae</taxon>
        <taxon>Penicillium</taxon>
        <taxon>Penicillium chrysogenum species complex</taxon>
    </lineage>
</organism>
<sequence>MNDQMNDNVLRAVRCDRQLDCANCTDAGVKCSRTRAQRPHRQPSVESLISSNGADPNDRDTPSRKRRLDDAWCIEGASQSAQNECAVGPTTHHAEKARVVIQGELDGNERMDCERKAILRSALQFVDITGQRRTSVTDKSSPLEVAHEDFQHDGPFIAPSPELLYMLLPDPTAAVGRSSSVQWPDHISDKTLEKMASTILSDDGLEHGQVFYQYCICVYVKAIFHLFRKPKAYKDPRINAQFLKSKKLYETCAFRALKRLNFLNAPTLPFIQSLISAASFMRYLGNMSQSWILNSYAARLITALGYHEIRNPLGISSLDEEIHSAVCWCFYLDRTLSTLLYRPLSLPEPRISPANLISADQSTAHIPLIRILFDLAQVQGELLDCGNADNTRQIIANHSRLQERMEAIHSTLQSSRASAPDCIAADWIAGEFCYYAILVDILRSRLKCTFSPLTHRECLSYSRKSLRALHHLQKNLADTPGFVDPYPSFLTWTVLLYPLSPFFVLFCNIIGELDMDDYNLMQDITTSLSQFAASPYISKLLKLLHYLQDLCVPLIQAKQRMGPQVKVPTLYPSMTGTWHDHPASTDEHAHVLIDGSSCTDPVTGGNPQQWQTPSDGSYAPDDALMWQLFNSQVSLEWFESDPFSY</sequence>
<dbReference type="Pfam" id="PF04082">
    <property type="entry name" value="Fungal_trans"/>
    <property type="match status" value="1"/>
</dbReference>
<evidence type="ECO:0000256" key="1">
    <source>
        <dbReference type="ARBA" id="ARBA00023242"/>
    </source>
</evidence>
<feature type="region of interest" description="Disordered" evidence="2">
    <location>
        <begin position="32"/>
        <end position="65"/>
    </location>
</feature>
<evidence type="ECO:0000313" key="5">
    <source>
        <dbReference type="EMBL" id="KAJ5282206.1"/>
    </source>
</evidence>
<dbReference type="PANTHER" id="PTHR46910">
    <property type="entry name" value="TRANSCRIPTION FACTOR PDR1"/>
    <property type="match status" value="1"/>
</dbReference>
<reference evidence="5 6" key="1">
    <citation type="journal article" date="2023" name="IMA Fungus">
        <title>Comparative genomic study of the Penicillium genus elucidates a diverse pangenome and 15 lateral gene transfer events.</title>
        <authorList>
            <person name="Petersen C."/>
            <person name="Sorensen T."/>
            <person name="Nielsen M.R."/>
            <person name="Sondergaard T.E."/>
            <person name="Sorensen J.L."/>
            <person name="Fitzpatrick D.A."/>
            <person name="Frisvad J.C."/>
            <person name="Nielsen K.L."/>
        </authorList>
    </citation>
    <scope>NUCLEOTIDE SEQUENCE [LARGE SCALE GENOMIC DNA]</scope>
    <source>
        <strain evidence="5 6">IBT 3361</strain>
    </source>
</reference>
<accession>A0ABQ8WTG0</accession>
<feature type="domain" description="Xylanolytic transcriptional activator regulatory" evidence="4">
    <location>
        <begin position="290"/>
        <end position="359"/>
    </location>
</feature>
<keyword evidence="3" id="KW-1133">Transmembrane helix</keyword>